<feature type="compositionally biased region" description="Pro residues" evidence="1">
    <location>
        <begin position="126"/>
        <end position="138"/>
    </location>
</feature>
<evidence type="ECO:0000313" key="3">
    <source>
        <dbReference type="Proteomes" id="UP000265515"/>
    </source>
</evidence>
<dbReference type="AlphaFoldDB" id="A0A388KKD9"/>
<accession>A0A388KKD9</accession>
<gene>
    <name evidence="2" type="ORF">CBR_g6626</name>
</gene>
<dbReference type="Gramene" id="GBG70497">
    <property type="protein sequence ID" value="GBG70497"/>
    <property type="gene ID" value="CBR_g6626"/>
</dbReference>
<feature type="region of interest" description="Disordered" evidence="1">
    <location>
        <begin position="68"/>
        <end position="97"/>
    </location>
</feature>
<comment type="caution">
    <text evidence="2">The sequence shown here is derived from an EMBL/GenBank/DDBJ whole genome shotgun (WGS) entry which is preliminary data.</text>
</comment>
<proteinExistence type="predicted"/>
<dbReference type="EMBL" id="BFEA01000131">
    <property type="protein sequence ID" value="GBG70497.1"/>
    <property type="molecule type" value="Genomic_DNA"/>
</dbReference>
<evidence type="ECO:0000256" key="1">
    <source>
        <dbReference type="SAM" id="MobiDB-lite"/>
    </source>
</evidence>
<feature type="region of interest" description="Disordered" evidence="1">
    <location>
        <begin position="126"/>
        <end position="151"/>
    </location>
</feature>
<keyword evidence="3" id="KW-1185">Reference proteome</keyword>
<name>A0A388KKD9_CHABU</name>
<dbReference type="Proteomes" id="UP000265515">
    <property type="component" value="Unassembled WGS sequence"/>
</dbReference>
<feature type="compositionally biased region" description="Low complexity" evidence="1">
    <location>
        <begin position="139"/>
        <end position="149"/>
    </location>
</feature>
<protein>
    <submittedName>
        <fullName evidence="2">Uncharacterized protein</fullName>
    </submittedName>
</protein>
<organism evidence="2 3">
    <name type="scientific">Chara braunii</name>
    <name type="common">Braun's stonewort</name>
    <dbReference type="NCBI Taxonomy" id="69332"/>
    <lineage>
        <taxon>Eukaryota</taxon>
        <taxon>Viridiplantae</taxon>
        <taxon>Streptophyta</taxon>
        <taxon>Charophyceae</taxon>
        <taxon>Charales</taxon>
        <taxon>Characeae</taxon>
        <taxon>Chara</taxon>
    </lineage>
</organism>
<feature type="compositionally biased region" description="Gly residues" evidence="1">
    <location>
        <begin position="87"/>
        <end position="97"/>
    </location>
</feature>
<evidence type="ECO:0000313" key="2">
    <source>
        <dbReference type="EMBL" id="GBG70497.1"/>
    </source>
</evidence>
<sequence length="225" mass="23945">MIDWITRKTAEAGEMAAAEVEMVVAGQMAAEAGEMATVPKEMVVAQWKMAKAAEKIATACNYMAEEVTSKATGGDESSGKNGDGRGGDGNGSGDGCSKGGWRWGRWRRLWARWWHGDITEMVVAPPSPLSPRSSPPLSLPTSSPLLSPSSLPPPSPQHCQNFCCLHCHLSLHHCLPMRSHHFPCLHYLPPVTISTFAAVTGEMVAAGEMDEVGGGDGAVALGKWH</sequence>
<reference evidence="2 3" key="1">
    <citation type="journal article" date="2018" name="Cell">
        <title>The Chara Genome: Secondary Complexity and Implications for Plant Terrestrialization.</title>
        <authorList>
            <person name="Nishiyama T."/>
            <person name="Sakayama H."/>
            <person name="Vries J.D."/>
            <person name="Buschmann H."/>
            <person name="Saint-Marcoux D."/>
            <person name="Ullrich K.K."/>
            <person name="Haas F.B."/>
            <person name="Vanderstraeten L."/>
            <person name="Becker D."/>
            <person name="Lang D."/>
            <person name="Vosolsobe S."/>
            <person name="Rombauts S."/>
            <person name="Wilhelmsson P.K.I."/>
            <person name="Janitza P."/>
            <person name="Kern R."/>
            <person name="Heyl A."/>
            <person name="Rumpler F."/>
            <person name="Villalobos L.I.A.C."/>
            <person name="Clay J.M."/>
            <person name="Skokan R."/>
            <person name="Toyoda A."/>
            <person name="Suzuki Y."/>
            <person name="Kagoshima H."/>
            <person name="Schijlen E."/>
            <person name="Tajeshwar N."/>
            <person name="Catarino B."/>
            <person name="Hetherington A.J."/>
            <person name="Saltykova A."/>
            <person name="Bonnot C."/>
            <person name="Breuninger H."/>
            <person name="Symeonidi A."/>
            <person name="Radhakrishnan G.V."/>
            <person name="Van Nieuwerburgh F."/>
            <person name="Deforce D."/>
            <person name="Chang C."/>
            <person name="Karol K.G."/>
            <person name="Hedrich R."/>
            <person name="Ulvskov P."/>
            <person name="Glockner G."/>
            <person name="Delwiche C.F."/>
            <person name="Petrasek J."/>
            <person name="Van de Peer Y."/>
            <person name="Friml J."/>
            <person name="Beilby M."/>
            <person name="Dolan L."/>
            <person name="Kohara Y."/>
            <person name="Sugano S."/>
            <person name="Fujiyama A."/>
            <person name="Delaux P.-M."/>
            <person name="Quint M."/>
            <person name="TheiBen G."/>
            <person name="Hagemann M."/>
            <person name="Harholt J."/>
            <person name="Dunand C."/>
            <person name="Zachgo S."/>
            <person name="Langdale J."/>
            <person name="Maumus F."/>
            <person name="Straeten D.V.D."/>
            <person name="Gould S.B."/>
            <person name="Rensing S.A."/>
        </authorList>
    </citation>
    <scope>NUCLEOTIDE SEQUENCE [LARGE SCALE GENOMIC DNA]</scope>
    <source>
        <strain evidence="2 3">S276</strain>
    </source>
</reference>